<evidence type="ECO:0000313" key="2">
    <source>
        <dbReference type="EMBL" id="EYU38628.1"/>
    </source>
</evidence>
<dbReference type="STRING" id="4155.A0A022RFS7"/>
<dbReference type="Proteomes" id="UP000030748">
    <property type="component" value="Unassembled WGS sequence"/>
</dbReference>
<protein>
    <submittedName>
        <fullName evidence="2">Uncharacterized protein</fullName>
    </submittedName>
</protein>
<gene>
    <name evidence="2" type="ORF">MIMGU_mgv11b018169mg</name>
</gene>
<dbReference type="AlphaFoldDB" id="A0A022RFS7"/>
<dbReference type="InterPro" id="IPR039312">
    <property type="entry name" value="ZPR"/>
</dbReference>
<name>A0A022RFS7_ERYGU</name>
<accession>A0A022RFS7</accession>
<dbReference type="eggNOG" id="ENOG502S7K6">
    <property type="taxonomic scope" value="Eukaryota"/>
</dbReference>
<evidence type="ECO:0000256" key="1">
    <source>
        <dbReference type="SAM" id="MobiDB-lite"/>
    </source>
</evidence>
<dbReference type="PANTHER" id="PTHR33601">
    <property type="entry name" value="PROTEIN LITTLE ZIPPER 4"/>
    <property type="match status" value="1"/>
</dbReference>
<evidence type="ECO:0000313" key="3">
    <source>
        <dbReference type="Proteomes" id="UP000030748"/>
    </source>
</evidence>
<reference evidence="2 3" key="1">
    <citation type="journal article" date="2013" name="Proc. Natl. Acad. Sci. U.S.A.">
        <title>Fine-scale variation in meiotic recombination in Mimulus inferred from population shotgun sequencing.</title>
        <authorList>
            <person name="Hellsten U."/>
            <person name="Wright K.M."/>
            <person name="Jenkins J."/>
            <person name="Shu S."/>
            <person name="Yuan Y."/>
            <person name="Wessler S.R."/>
            <person name="Schmutz J."/>
            <person name="Willis J.H."/>
            <person name="Rokhsar D.S."/>
        </authorList>
    </citation>
    <scope>NUCLEOTIDE SEQUENCE [LARGE SCALE GENOMIC DNA]</scope>
    <source>
        <strain evidence="3">cv. DUN x IM62</strain>
    </source>
</reference>
<dbReference type="EMBL" id="KI630480">
    <property type="protein sequence ID" value="EYU38628.1"/>
    <property type="molecule type" value="Genomic_DNA"/>
</dbReference>
<keyword evidence="3" id="KW-1185">Reference proteome</keyword>
<feature type="compositionally biased region" description="Low complexity" evidence="1">
    <location>
        <begin position="46"/>
        <end position="62"/>
    </location>
</feature>
<feature type="region of interest" description="Disordered" evidence="1">
    <location>
        <begin position="46"/>
        <end position="73"/>
    </location>
</feature>
<feature type="compositionally biased region" description="Basic residues" evidence="1">
    <location>
        <begin position="63"/>
        <end position="73"/>
    </location>
</feature>
<dbReference type="PANTHER" id="PTHR33601:SF1">
    <property type="entry name" value="PROTEIN LITTLE ZIPPER 4"/>
    <property type="match status" value="1"/>
</dbReference>
<proteinExistence type="predicted"/>
<dbReference type="PhylomeDB" id="A0A022RFS7"/>
<organism evidence="2 3">
    <name type="scientific">Erythranthe guttata</name>
    <name type="common">Yellow monkey flower</name>
    <name type="synonym">Mimulus guttatus</name>
    <dbReference type="NCBI Taxonomy" id="4155"/>
    <lineage>
        <taxon>Eukaryota</taxon>
        <taxon>Viridiplantae</taxon>
        <taxon>Streptophyta</taxon>
        <taxon>Embryophyta</taxon>
        <taxon>Tracheophyta</taxon>
        <taxon>Spermatophyta</taxon>
        <taxon>Magnoliopsida</taxon>
        <taxon>eudicotyledons</taxon>
        <taxon>Gunneridae</taxon>
        <taxon>Pentapetalae</taxon>
        <taxon>asterids</taxon>
        <taxon>lamiids</taxon>
        <taxon>Lamiales</taxon>
        <taxon>Phrymaceae</taxon>
        <taxon>Erythranthe</taxon>
    </lineage>
</organism>
<sequence length="73" mass="8104">MDKVNSKLYMENCQIMEENERLKKTAELLNQENRTLLNELRQRLAAAAAAAPPQASDASASKAKSKANKSNKK</sequence>